<dbReference type="InterPro" id="IPR009858">
    <property type="entry name" value="DUF1415"/>
</dbReference>
<comment type="caution">
    <text evidence="2">The sequence shown here is derived from an EMBL/GenBank/DDBJ whole genome shotgun (WGS) entry which is preliminary data.</text>
</comment>
<name>A0ABQ6MZ06_9STRA</name>
<dbReference type="Pfam" id="PF07209">
    <property type="entry name" value="DUF1415"/>
    <property type="match status" value="1"/>
</dbReference>
<feature type="signal peptide" evidence="1">
    <location>
        <begin position="1"/>
        <end position="16"/>
    </location>
</feature>
<feature type="chain" id="PRO_5046184131" evidence="1">
    <location>
        <begin position="17"/>
        <end position="222"/>
    </location>
</feature>
<protein>
    <submittedName>
        <fullName evidence="2">Uncharacterized protein</fullName>
    </submittedName>
</protein>
<reference evidence="2 3" key="1">
    <citation type="journal article" date="2023" name="Commun. Biol.">
        <title>Genome analysis of Parmales, the sister group of diatoms, reveals the evolutionary specialization of diatoms from phago-mixotrophs to photoautotrophs.</title>
        <authorList>
            <person name="Ban H."/>
            <person name="Sato S."/>
            <person name="Yoshikawa S."/>
            <person name="Yamada K."/>
            <person name="Nakamura Y."/>
            <person name="Ichinomiya M."/>
            <person name="Sato N."/>
            <person name="Blanc-Mathieu R."/>
            <person name="Endo H."/>
            <person name="Kuwata A."/>
            <person name="Ogata H."/>
        </authorList>
    </citation>
    <scope>NUCLEOTIDE SEQUENCE [LARGE SCALE GENOMIC DNA]</scope>
</reference>
<organism evidence="2 3">
    <name type="scientific">Tetraparma gracilis</name>
    <dbReference type="NCBI Taxonomy" id="2962635"/>
    <lineage>
        <taxon>Eukaryota</taxon>
        <taxon>Sar</taxon>
        <taxon>Stramenopiles</taxon>
        <taxon>Ochrophyta</taxon>
        <taxon>Bolidophyceae</taxon>
        <taxon>Parmales</taxon>
        <taxon>Triparmaceae</taxon>
        <taxon>Tetraparma</taxon>
    </lineage>
</organism>
<accession>A0ABQ6MZ06</accession>
<dbReference type="Proteomes" id="UP001165060">
    <property type="component" value="Unassembled WGS sequence"/>
</dbReference>
<evidence type="ECO:0000256" key="1">
    <source>
        <dbReference type="SAM" id="SignalP"/>
    </source>
</evidence>
<gene>
    <name evidence="2" type="ORF">TeGR_g13357</name>
</gene>
<dbReference type="EMBL" id="BRYB01000710">
    <property type="protein sequence ID" value="GMI35882.1"/>
    <property type="molecule type" value="Genomic_DNA"/>
</dbReference>
<proteinExistence type="predicted"/>
<evidence type="ECO:0000313" key="2">
    <source>
        <dbReference type="EMBL" id="GMI35882.1"/>
    </source>
</evidence>
<evidence type="ECO:0000313" key="3">
    <source>
        <dbReference type="Proteomes" id="UP001165060"/>
    </source>
</evidence>
<keyword evidence="3" id="KW-1185">Reference proteome</keyword>
<keyword evidence="1" id="KW-0732">Signal</keyword>
<sequence length="222" mass="23433">MLALPLLFLLLSPSAASPMPSPLPPALSSWLSSFVLRLRLCPFAHRPLVARPDELRHVAYGGSTLPPLVTLLKSEARLLASLDGSPSRLTTLVTLPPSLFPAFEDLNAFAAGALPLEIPELGGSVQVAQFHPGFRFSPAGGPGEDPAEDYVGRSPVPFLHLLREEEVGRAAGKWEGEGGAPIWERNGEVMRMIGEGGMGEVGGGGELPGEVLAFLEREKSGG</sequence>